<sequence length="123" mass="14020">MTYTVQETSSERLTGWIPYENPSHLHMSQVDENSKFDSPLRDFQNCTPAATRSYHTEQGRRLSLTIKVAGSTWGNEQQGSSGSEDRFPRVIAAHDERMLAKNRTFDLPQFTLSNLRNDNDPTT</sequence>
<name>W7MQN4_GIBM7</name>
<dbReference type="Proteomes" id="UP000009096">
    <property type="component" value="Chromosome 5"/>
</dbReference>
<organism evidence="1 2">
    <name type="scientific">Gibberella moniliformis (strain M3125 / FGSC 7600)</name>
    <name type="common">Maize ear and stalk rot fungus</name>
    <name type="synonym">Fusarium verticillioides</name>
    <dbReference type="NCBI Taxonomy" id="334819"/>
    <lineage>
        <taxon>Eukaryota</taxon>
        <taxon>Fungi</taxon>
        <taxon>Dikarya</taxon>
        <taxon>Ascomycota</taxon>
        <taxon>Pezizomycotina</taxon>
        <taxon>Sordariomycetes</taxon>
        <taxon>Hypocreomycetidae</taxon>
        <taxon>Hypocreales</taxon>
        <taxon>Nectriaceae</taxon>
        <taxon>Fusarium</taxon>
        <taxon>Fusarium fujikuroi species complex</taxon>
    </lineage>
</organism>
<dbReference type="AlphaFoldDB" id="W7MQN4"/>
<evidence type="ECO:0000313" key="1">
    <source>
        <dbReference type="EMBL" id="EWG50044.1"/>
    </source>
</evidence>
<evidence type="ECO:0000313" key="2">
    <source>
        <dbReference type="Proteomes" id="UP000009096"/>
    </source>
</evidence>
<protein>
    <submittedName>
        <fullName evidence="1">Uncharacterized protein</fullName>
    </submittedName>
</protein>
<dbReference type="EMBL" id="CM000582">
    <property type="protein sequence ID" value="EWG50044.1"/>
    <property type="molecule type" value="Genomic_DNA"/>
</dbReference>
<reference evidence="1 2" key="1">
    <citation type="journal article" date="2010" name="Nature">
        <title>Comparative genomics reveals mobile pathogenicity chromosomes in Fusarium.</title>
        <authorList>
            <person name="Ma L.J."/>
            <person name="van der Does H.C."/>
            <person name="Borkovich K.A."/>
            <person name="Coleman J.J."/>
            <person name="Daboussi M.J."/>
            <person name="Di Pietro A."/>
            <person name="Dufresne M."/>
            <person name="Freitag M."/>
            <person name="Grabherr M."/>
            <person name="Henrissat B."/>
            <person name="Houterman P.M."/>
            <person name="Kang S."/>
            <person name="Shim W.B."/>
            <person name="Woloshuk C."/>
            <person name="Xie X."/>
            <person name="Xu J.R."/>
            <person name="Antoniw J."/>
            <person name="Baker S.E."/>
            <person name="Bluhm B.H."/>
            <person name="Breakspear A."/>
            <person name="Brown D.W."/>
            <person name="Butchko R.A."/>
            <person name="Chapman S."/>
            <person name="Coulson R."/>
            <person name="Coutinho P.M."/>
            <person name="Danchin E.G."/>
            <person name="Diener A."/>
            <person name="Gale L.R."/>
            <person name="Gardiner D.M."/>
            <person name="Goff S."/>
            <person name="Hammond-Kosack K.E."/>
            <person name="Hilburn K."/>
            <person name="Hua-Van A."/>
            <person name="Jonkers W."/>
            <person name="Kazan K."/>
            <person name="Kodira C.D."/>
            <person name="Koehrsen M."/>
            <person name="Kumar L."/>
            <person name="Lee Y.H."/>
            <person name="Li L."/>
            <person name="Manners J.M."/>
            <person name="Miranda-Saavedra D."/>
            <person name="Mukherjee M."/>
            <person name="Park G."/>
            <person name="Park J."/>
            <person name="Park S.Y."/>
            <person name="Proctor R.H."/>
            <person name="Regev A."/>
            <person name="Ruiz-Roldan M.C."/>
            <person name="Sain D."/>
            <person name="Sakthikumar S."/>
            <person name="Sykes S."/>
            <person name="Schwartz D.C."/>
            <person name="Turgeon B.G."/>
            <person name="Wapinski I."/>
            <person name="Yoder O."/>
            <person name="Young S."/>
            <person name="Zeng Q."/>
            <person name="Zhou S."/>
            <person name="Galagan J."/>
            <person name="Cuomo C.A."/>
            <person name="Kistler H.C."/>
            <person name="Rep M."/>
        </authorList>
    </citation>
    <scope>NUCLEOTIDE SEQUENCE [LARGE SCALE GENOMIC DNA]</scope>
    <source>
        <strain evidence="2">M3125 / FGSC 7600</strain>
    </source>
</reference>
<proteinExistence type="predicted"/>
<gene>
    <name evidence="1" type="ORF">FVEG_09376</name>
</gene>
<dbReference type="EMBL" id="DS022253">
    <property type="protein sequence ID" value="EWG50044.1"/>
    <property type="molecule type" value="Genomic_DNA"/>
</dbReference>
<accession>W7MQN4</accession>
<dbReference type="HOGENOM" id="CLU_2015479_0_0_1"/>
<keyword evidence="2" id="KW-1185">Reference proteome</keyword>
<dbReference type="KEGG" id="fvr:FVEG_09376"/>
<dbReference type="RefSeq" id="XP_018756235.1">
    <property type="nucleotide sequence ID" value="XM_018898364.1"/>
</dbReference>
<dbReference type="VEuPathDB" id="FungiDB:FVEG_09376"/>
<dbReference type="GeneID" id="30067035"/>